<evidence type="ECO:0000256" key="1">
    <source>
        <dbReference type="SAM" id="MobiDB-lite"/>
    </source>
</evidence>
<evidence type="ECO:0000313" key="3">
    <source>
        <dbReference type="Proteomes" id="UP000296706"/>
    </source>
</evidence>
<accession>A0A4D6H8L3</accession>
<dbReference type="AlphaFoldDB" id="A0A4D6H8L3"/>
<evidence type="ECO:0000313" key="2">
    <source>
        <dbReference type="EMBL" id="QCC50394.1"/>
    </source>
</evidence>
<dbReference type="KEGG" id="hsn:DV733_03705"/>
<dbReference type="Proteomes" id="UP000296706">
    <property type="component" value="Chromosome"/>
</dbReference>
<keyword evidence="3" id="KW-1185">Reference proteome</keyword>
<gene>
    <name evidence="2" type="ORF">DV733_03705</name>
</gene>
<feature type="region of interest" description="Disordered" evidence="1">
    <location>
        <begin position="164"/>
        <end position="183"/>
    </location>
</feature>
<dbReference type="Pfam" id="PF24373">
    <property type="entry name" value="DUF7529"/>
    <property type="match status" value="1"/>
</dbReference>
<reference evidence="2 3" key="1">
    <citation type="journal article" date="2019" name="Nat. Commun.">
        <title>A new type of DNA phosphorothioation-based antiviral system in archaea.</title>
        <authorList>
            <person name="Xiong L."/>
            <person name="Liu S."/>
            <person name="Chen S."/>
            <person name="Xiao Y."/>
            <person name="Zhu B."/>
            <person name="Gao Y."/>
            <person name="Zhang Y."/>
            <person name="Chen B."/>
            <person name="Luo J."/>
            <person name="Deng Z."/>
            <person name="Chen X."/>
            <person name="Wang L."/>
            <person name="Chen S."/>
        </authorList>
    </citation>
    <scope>NUCLEOTIDE SEQUENCE [LARGE SCALE GENOMIC DNA]</scope>
    <source>
        <strain evidence="2 3">CBA1105</strain>
    </source>
</reference>
<name>A0A4D6H8L3_9EURY</name>
<dbReference type="RefSeq" id="WP_049993841.1">
    <property type="nucleotide sequence ID" value="NZ_CP031310.1"/>
</dbReference>
<dbReference type="STRING" id="1457250.GCA_000755225_03039"/>
<proteinExistence type="predicted"/>
<dbReference type="GeneID" id="39846940"/>
<protein>
    <submittedName>
        <fullName evidence="2">Uncharacterized protein</fullName>
    </submittedName>
</protein>
<dbReference type="EMBL" id="CP031310">
    <property type="protein sequence ID" value="QCC50394.1"/>
    <property type="molecule type" value="Genomic_DNA"/>
</dbReference>
<dbReference type="InterPro" id="IPR055951">
    <property type="entry name" value="DUF7529"/>
</dbReference>
<dbReference type="OrthoDB" id="325206at2157"/>
<organism evidence="2 3">
    <name type="scientific">Halapricum salinum</name>
    <dbReference type="NCBI Taxonomy" id="1457250"/>
    <lineage>
        <taxon>Archaea</taxon>
        <taxon>Methanobacteriati</taxon>
        <taxon>Methanobacteriota</taxon>
        <taxon>Stenosarchaea group</taxon>
        <taxon>Halobacteria</taxon>
        <taxon>Halobacteriales</taxon>
        <taxon>Haloarculaceae</taxon>
        <taxon>Halapricum</taxon>
    </lineage>
</organism>
<sequence>MEDKPEYIERVTENAGLHNQAWQRTLDDMESIAETRREEGWEAATFQTIQTAPVSRADNDNPDRFGISTVLPDNHAEEFRELYEEHDLDQYQVYSSEVEGYLYLVIEVLDLDSKTSVLLALRYDLTIGRGMFKSVYEEDTIFTYVRTIDGTEIAVFEHQEYRPLLPEQARPPEGARPSENPDE</sequence>